<dbReference type="OrthoDB" id="360689at2759"/>
<dbReference type="PANTHER" id="PTHR11560">
    <property type="entry name" value="39S RIBOSOMAL PROTEIN L10, MITOCHONDRIAL"/>
    <property type="match status" value="1"/>
</dbReference>
<dbReference type="EMBL" id="OA883423">
    <property type="protein sequence ID" value="CAD7278841.1"/>
    <property type="molecule type" value="Genomic_DNA"/>
</dbReference>
<feature type="transmembrane region" description="Helical" evidence="4">
    <location>
        <begin position="239"/>
        <end position="261"/>
    </location>
</feature>
<dbReference type="AlphaFoldDB" id="A0A7R9BPF5"/>
<dbReference type="InterPro" id="IPR047865">
    <property type="entry name" value="Ribosomal_uL10_bac_type"/>
</dbReference>
<protein>
    <recommendedName>
        <fullName evidence="2">Large ribosomal subunit protein uL10m</fullName>
    </recommendedName>
    <alternativeName>
        <fullName evidence="3">39S ribosomal protein L10, mitochondrial</fullName>
    </alternativeName>
</protein>
<accession>A0A7R9BPF5</accession>
<evidence type="ECO:0000256" key="2">
    <source>
        <dbReference type="ARBA" id="ARBA00035707"/>
    </source>
</evidence>
<keyword evidence="4" id="KW-0812">Transmembrane</keyword>
<dbReference type="SUPFAM" id="SSF160369">
    <property type="entry name" value="Ribosomal protein L10-like"/>
    <property type="match status" value="1"/>
</dbReference>
<gene>
    <name evidence="5" type="ORF">NMOB1V02_LOCUS6537</name>
</gene>
<evidence type="ECO:0000256" key="1">
    <source>
        <dbReference type="ARBA" id="ARBA00008889"/>
    </source>
</evidence>
<organism evidence="5">
    <name type="scientific">Notodromas monacha</name>
    <dbReference type="NCBI Taxonomy" id="399045"/>
    <lineage>
        <taxon>Eukaryota</taxon>
        <taxon>Metazoa</taxon>
        <taxon>Ecdysozoa</taxon>
        <taxon>Arthropoda</taxon>
        <taxon>Crustacea</taxon>
        <taxon>Oligostraca</taxon>
        <taxon>Ostracoda</taxon>
        <taxon>Podocopa</taxon>
        <taxon>Podocopida</taxon>
        <taxon>Cypridocopina</taxon>
        <taxon>Cypridoidea</taxon>
        <taxon>Cyprididae</taxon>
        <taxon>Notodromas</taxon>
    </lineage>
</organism>
<dbReference type="Gene3D" id="3.30.70.1730">
    <property type="match status" value="1"/>
</dbReference>
<dbReference type="EMBL" id="CAJPEX010001386">
    <property type="protein sequence ID" value="CAG0918993.1"/>
    <property type="molecule type" value="Genomic_DNA"/>
</dbReference>
<evidence type="ECO:0000313" key="5">
    <source>
        <dbReference type="EMBL" id="CAD7278841.1"/>
    </source>
</evidence>
<evidence type="ECO:0000256" key="3">
    <source>
        <dbReference type="ARBA" id="ARBA00035716"/>
    </source>
</evidence>
<proteinExistence type="inferred from homology"/>
<evidence type="ECO:0000313" key="6">
    <source>
        <dbReference type="Proteomes" id="UP000678499"/>
    </source>
</evidence>
<name>A0A7R9BPF5_9CRUS</name>
<keyword evidence="6" id="KW-1185">Reference proteome</keyword>
<comment type="similarity">
    <text evidence="1">Belongs to the universal ribosomal protein uL10 family.</text>
</comment>
<sequence length="361" mass="40290">MSSWLLRPLSTVSVQVRNYGRFGRKPRITKPRPSHTYRALVEHIVQPKYVDFVKSLPPNETCELNAHYQSVTAAVETNVTKYETLLAREALMKFQSSQLTLIFHRNKMEGWDYFDASLALHKCGIKVEAIGKKILQIALDGTKYSNILPIFTGHQLIGFGMEKSDPKSVKAIFKALRRTPGVVLMAGILQDRIMSTSQLKSYSEWGNKHAELVSTLATVGGADLSRLDAVKSPRVTTQLLYFILKIFILFPKQAVCCVALLDGFRQILVACVSVLKSQFATFDASMFPPMLVSVPHPETLTTVPVLKEVDVDKLIVLTFVLSMVAAVFSLMIPMFFGSDPTKDDGYKGYTKPNPLIFCSAF</sequence>
<keyword evidence="4" id="KW-0472">Membrane</keyword>
<evidence type="ECO:0000256" key="4">
    <source>
        <dbReference type="SAM" id="Phobius"/>
    </source>
</evidence>
<feature type="non-terminal residue" evidence="5">
    <location>
        <position position="1"/>
    </location>
</feature>
<feature type="transmembrane region" description="Helical" evidence="4">
    <location>
        <begin position="314"/>
        <end position="336"/>
    </location>
</feature>
<dbReference type="InterPro" id="IPR043141">
    <property type="entry name" value="Ribosomal_uL10-like_sf"/>
</dbReference>
<reference evidence="5" key="1">
    <citation type="submission" date="2020-11" db="EMBL/GenBank/DDBJ databases">
        <authorList>
            <person name="Tran Van P."/>
        </authorList>
    </citation>
    <scope>NUCLEOTIDE SEQUENCE</scope>
</reference>
<keyword evidence="4" id="KW-1133">Transmembrane helix</keyword>
<dbReference type="Proteomes" id="UP000678499">
    <property type="component" value="Unassembled WGS sequence"/>
</dbReference>